<keyword evidence="3" id="KW-1185">Reference proteome</keyword>
<name>A0A8S4MWB5_OWEFU</name>
<evidence type="ECO:0000313" key="2">
    <source>
        <dbReference type="EMBL" id="CAH1772890.1"/>
    </source>
</evidence>
<accession>A0A8S4MWB5</accession>
<keyword evidence="1" id="KW-1133">Transmembrane helix</keyword>
<sequence>MTFEFEVPGWHKKMKNKICLHVFFVVSTVGLISTAPTDKPAYVSSIVDKDNFTALVNDVIYSNEQNTNATVSNDALLETVLNITLQWMHDHKHLKDQDQFSLGNLSKEDVTKLKDFIQEFYVNITSSEDSQSLGNGMSGITFMVIFLGWYTIIIFGCMLCCSDSDKHCKKYCNIDTSYGDVVSF</sequence>
<keyword evidence="1" id="KW-0812">Transmembrane</keyword>
<feature type="transmembrane region" description="Helical" evidence="1">
    <location>
        <begin position="18"/>
        <end position="35"/>
    </location>
</feature>
<gene>
    <name evidence="2" type="ORF">OFUS_LOCUS574</name>
</gene>
<feature type="transmembrane region" description="Helical" evidence="1">
    <location>
        <begin position="140"/>
        <end position="161"/>
    </location>
</feature>
<organism evidence="2 3">
    <name type="scientific">Owenia fusiformis</name>
    <name type="common">Polychaete worm</name>
    <dbReference type="NCBI Taxonomy" id="6347"/>
    <lineage>
        <taxon>Eukaryota</taxon>
        <taxon>Metazoa</taxon>
        <taxon>Spiralia</taxon>
        <taxon>Lophotrochozoa</taxon>
        <taxon>Annelida</taxon>
        <taxon>Polychaeta</taxon>
        <taxon>Sedentaria</taxon>
        <taxon>Canalipalpata</taxon>
        <taxon>Sabellida</taxon>
        <taxon>Oweniida</taxon>
        <taxon>Oweniidae</taxon>
        <taxon>Owenia</taxon>
    </lineage>
</organism>
<reference evidence="2" key="1">
    <citation type="submission" date="2022-03" db="EMBL/GenBank/DDBJ databases">
        <authorList>
            <person name="Martin C."/>
        </authorList>
    </citation>
    <scope>NUCLEOTIDE SEQUENCE</scope>
</reference>
<comment type="caution">
    <text evidence="2">The sequence shown here is derived from an EMBL/GenBank/DDBJ whole genome shotgun (WGS) entry which is preliminary data.</text>
</comment>
<protein>
    <submittedName>
        <fullName evidence="2">Uncharacterized protein</fullName>
    </submittedName>
</protein>
<evidence type="ECO:0000256" key="1">
    <source>
        <dbReference type="SAM" id="Phobius"/>
    </source>
</evidence>
<evidence type="ECO:0000313" key="3">
    <source>
        <dbReference type="Proteomes" id="UP000749559"/>
    </source>
</evidence>
<dbReference type="Proteomes" id="UP000749559">
    <property type="component" value="Unassembled WGS sequence"/>
</dbReference>
<keyword evidence="1" id="KW-0472">Membrane</keyword>
<dbReference type="AlphaFoldDB" id="A0A8S4MWB5"/>
<proteinExistence type="predicted"/>
<dbReference type="EMBL" id="CAIIXF020000001">
    <property type="protein sequence ID" value="CAH1772890.1"/>
    <property type="molecule type" value="Genomic_DNA"/>
</dbReference>